<dbReference type="AlphaFoldDB" id="A0A3S5BF79"/>
<protein>
    <recommendedName>
        <fullName evidence="1">Helix-turn-helix domain-containing protein</fullName>
    </recommendedName>
</protein>
<name>A0A3S5BF79_9PLAT</name>
<accession>A0A3S5BF79</accession>
<comment type="caution">
    <text evidence="2">The sequence shown here is derived from an EMBL/GenBank/DDBJ whole genome shotgun (WGS) entry which is preliminary data.</text>
</comment>
<gene>
    <name evidence="2" type="ORF">PXEA_LOCUS36470</name>
</gene>
<dbReference type="InterPro" id="IPR058912">
    <property type="entry name" value="HTH_animal"/>
</dbReference>
<evidence type="ECO:0000313" key="2">
    <source>
        <dbReference type="EMBL" id="VEL43030.1"/>
    </source>
</evidence>
<dbReference type="Proteomes" id="UP000784294">
    <property type="component" value="Unassembled WGS sequence"/>
</dbReference>
<feature type="domain" description="Helix-turn-helix" evidence="1">
    <location>
        <begin position="37"/>
        <end position="87"/>
    </location>
</feature>
<evidence type="ECO:0000259" key="1">
    <source>
        <dbReference type="Pfam" id="PF26215"/>
    </source>
</evidence>
<dbReference type="EMBL" id="CAAALY010278324">
    <property type="protein sequence ID" value="VEL43030.1"/>
    <property type="molecule type" value="Genomic_DNA"/>
</dbReference>
<keyword evidence="3" id="KW-1185">Reference proteome</keyword>
<evidence type="ECO:0000313" key="3">
    <source>
        <dbReference type="Proteomes" id="UP000784294"/>
    </source>
</evidence>
<proteinExistence type="predicted"/>
<organism evidence="2 3">
    <name type="scientific">Protopolystoma xenopodis</name>
    <dbReference type="NCBI Taxonomy" id="117903"/>
    <lineage>
        <taxon>Eukaryota</taxon>
        <taxon>Metazoa</taxon>
        <taxon>Spiralia</taxon>
        <taxon>Lophotrochozoa</taxon>
        <taxon>Platyhelminthes</taxon>
        <taxon>Monogenea</taxon>
        <taxon>Polyopisthocotylea</taxon>
        <taxon>Polystomatidea</taxon>
        <taxon>Polystomatidae</taxon>
        <taxon>Protopolystoma</taxon>
    </lineage>
</organism>
<sequence length="106" mass="12453">MAVEENGHLLFWNVDVIRSEEALKKRLLRKKSHAGISLNFQFNHTYGTKIGIIRSTVIRGLRLTDSEFWEEKPEKLTQMSLGSGHTEEATYKWKDQGYERKAWEKE</sequence>
<dbReference type="OrthoDB" id="10034600at2759"/>
<dbReference type="Pfam" id="PF26215">
    <property type="entry name" value="HTH_animal"/>
    <property type="match status" value="1"/>
</dbReference>
<reference evidence="2" key="1">
    <citation type="submission" date="2018-11" db="EMBL/GenBank/DDBJ databases">
        <authorList>
            <consortium name="Pathogen Informatics"/>
        </authorList>
    </citation>
    <scope>NUCLEOTIDE SEQUENCE</scope>
</reference>